<dbReference type="GO" id="GO:0016787">
    <property type="term" value="F:hydrolase activity"/>
    <property type="evidence" value="ECO:0007669"/>
    <property type="project" value="UniProtKB-KW"/>
</dbReference>
<feature type="domain" description="AB hydrolase-1" evidence="2">
    <location>
        <begin position="22"/>
        <end position="256"/>
    </location>
</feature>
<keyword evidence="4" id="KW-1185">Reference proteome</keyword>
<gene>
    <name evidence="3" type="ORF">KQI42_19875</name>
</gene>
<organism evidence="3 4">
    <name type="scientific">Tissierella simiarum</name>
    <dbReference type="NCBI Taxonomy" id="2841534"/>
    <lineage>
        <taxon>Bacteria</taxon>
        <taxon>Bacillati</taxon>
        <taxon>Bacillota</taxon>
        <taxon>Tissierellia</taxon>
        <taxon>Tissierellales</taxon>
        <taxon>Tissierellaceae</taxon>
        <taxon>Tissierella</taxon>
    </lineage>
</organism>
<evidence type="ECO:0000313" key="4">
    <source>
        <dbReference type="Proteomes" id="UP000749471"/>
    </source>
</evidence>
<protein>
    <submittedName>
        <fullName evidence="3">Alpha/beta hydrolase</fullName>
    </submittedName>
</protein>
<dbReference type="InterPro" id="IPR050266">
    <property type="entry name" value="AB_hydrolase_sf"/>
</dbReference>
<dbReference type="PANTHER" id="PTHR43798:SF31">
    <property type="entry name" value="AB HYDROLASE SUPERFAMILY PROTEIN YCLE"/>
    <property type="match status" value="1"/>
</dbReference>
<keyword evidence="1 3" id="KW-0378">Hydrolase</keyword>
<accession>A0ABS6ECJ9</accession>
<proteinExistence type="predicted"/>
<sequence>MPFFNTSDEVNIYYEITGEGIPIVFIHGWTEDHNSFRIQQKKLSKEFKVITYDLRGHGISDRPEKGLTLDRFALDLKELIDYLDIDKVVLVGWSMGASVIFEYVNHFGLHKLSKTCIVDMGPKAINGNDWNLGLYHGKYTIEDSLKDLTIMCNNWMEFAEKFIKSIAPYLDDRQLKISLDKIARNTPHIMYSMWISISIKDYRDVLEKISIPTLIIYGEKSTLYSVDTAEYMSSRITNSEVIIFENCTHLLVMENPIKFNKVIKEFVEN</sequence>
<dbReference type="PANTHER" id="PTHR43798">
    <property type="entry name" value="MONOACYLGLYCEROL LIPASE"/>
    <property type="match status" value="1"/>
</dbReference>
<dbReference type="Proteomes" id="UP000749471">
    <property type="component" value="Unassembled WGS sequence"/>
</dbReference>
<reference evidence="3 4" key="1">
    <citation type="submission" date="2021-06" db="EMBL/GenBank/DDBJ databases">
        <authorList>
            <person name="Sun Q."/>
            <person name="Li D."/>
        </authorList>
    </citation>
    <scope>NUCLEOTIDE SEQUENCE [LARGE SCALE GENOMIC DNA]</scope>
    <source>
        <strain evidence="3 4">MSJ-40</strain>
    </source>
</reference>
<evidence type="ECO:0000313" key="3">
    <source>
        <dbReference type="EMBL" id="MBU5440256.1"/>
    </source>
</evidence>
<evidence type="ECO:0000259" key="2">
    <source>
        <dbReference type="Pfam" id="PF00561"/>
    </source>
</evidence>
<evidence type="ECO:0000256" key="1">
    <source>
        <dbReference type="ARBA" id="ARBA00022801"/>
    </source>
</evidence>
<dbReference type="RefSeq" id="WP_216522325.1">
    <property type="nucleotide sequence ID" value="NZ_JAHLPM010000030.1"/>
</dbReference>
<name>A0ABS6ECJ9_9FIRM</name>
<dbReference type="Pfam" id="PF00561">
    <property type="entry name" value="Abhydrolase_1"/>
    <property type="match status" value="1"/>
</dbReference>
<dbReference type="InterPro" id="IPR000073">
    <property type="entry name" value="AB_hydrolase_1"/>
</dbReference>
<comment type="caution">
    <text evidence="3">The sequence shown here is derived from an EMBL/GenBank/DDBJ whole genome shotgun (WGS) entry which is preliminary data.</text>
</comment>
<dbReference type="EMBL" id="JAHLPM010000030">
    <property type="protein sequence ID" value="MBU5440256.1"/>
    <property type="molecule type" value="Genomic_DNA"/>
</dbReference>